<protein>
    <submittedName>
        <fullName evidence="1">Uncharacterized protein</fullName>
    </submittedName>
</protein>
<name>A0A0G2IZY5_9EURO</name>
<sequence>MSRTLQEHSFRASVIHLYQDDGSVLEVRIYQNGSLTHKRLYNMCPLSLDFSPQNTPWSIFILNDDASTGQQLADNEMNMAPGQYIILAPALEPVWEMDFPDGDMMREMIEEPYTAARMEVELFGRLGPGEGVD</sequence>
<gene>
    <name evidence="1" type="ORF">EMCG_03643</name>
</gene>
<reference evidence="2" key="1">
    <citation type="journal article" date="2015" name="PLoS Genet.">
        <title>The dynamic genome and transcriptome of the human fungal pathogen Blastomyces and close relative Emmonsia.</title>
        <authorList>
            <person name="Munoz J.F."/>
            <person name="Gauthier G.M."/>
            <person name="Desjardins C.A."/>
            <person name="Gallo J.E."/>
            <person name="Holder J."/>
            <person name="Sullivan T.D."/>
            <person name="Marty A.J."/>
            <person name="Carmen J.C."/>
            <person name="Chen Z."/>
            <person name="Ding L."/>
            <person name="Gujja S."/>
            <person name="Magrini V."/>
            <person name="Misas E."/>
            <person name="Mitreva M."/>
            <person name="Priest M."/>
            <person name="Saif S."/>
            <person name="Whiston E.A."/>
            <person name="Young S."/>
            <person name="Zeng Q."/>
            <person name="Goldman W.E."/>
            <person name="Mardis E.R."/>
            <person name="Taylor J.W."/>
            <person name="McEwen J.G."/>
            <person name="Clay O.K."/>
            <person name="Klein B.S."/>
            <person name="Cuomo C.A."/>
        </authorList>
    </citation>
    <scope>NUCLEOTIDE SEQUENCE [LARGE SCALE GENOMIC DNA]</scope>
    <source>
        <strain evidence="2">UAMH 3008</strain>
    </source>
</reference>
<evidence type="ECO:0000313" key="1">
    <source>
        <dbReference type="EMBL" id="KKZ61854.1"/>
    </source>
</evidence>
<organism evidence="1 2">
    <name type="scientific">[Emmonsia] crescens</name>
    <dbReference type="NCBI Taxonomy" id="73230"/>
    <lineage>
        <taxon>Eukaryota</taxon>
        <taxon>Fungi</taxon>
        <taxon>Dikarya</taxon>
        <taxon>Ascomycota</taxon>
        <taxon>Pezizomycotina</taxon>
        <taxon>Eurotiomycetes</taxon>
        <taxon>Eurotiomycetidae</taxon>
        <taxon>Onygenales</taxon>
        <taxon>Ajellomycetaceae</taxon>
        <taxon>Emergomyces</taxon>
    </lineage>
</organism>
<dbReference type="EMBL" id="LCZI01001228">
    <property type="protein sequence ID" value="KKZ61854.1"/>
    <property type="molecule type" value="Genomic_DNA"/>
</dbReference>
<accession>A0A0G2IZY5</accession>
<evidence type="ECO:0000313" key="2">
    <source>
        <dbReference type="Proteomes" id="UP000034164"/>
    </source>
</evidence>
<dbReference type="AlphaFoldDB" id="A0A0G2IZY5"/>
<proteinExistence type="predicted"/>
<dbReference type="Proteomes" id="UP000034164">
    <property type="component" value="Unassembled WGS sequence"/>
</dbReference>
<comment type="caution">
    <text evidence="1">The sequence shown here is derived from an EMBL/GenBank/DDBJ whole genome shotgun (WGS) entry which is preliminary data.</text>
</comment>
<dbReference type="VEuPathDB" id="FungiDB:EMCG_03643"/>